<feature type="compositionally biased region" description="Basic and acidic residues" evidence="1">
    <location>
        <begin position="134"/>
        <end position="151"/>
    </location>
</feature>
<name>A0AA40KTM7_9HYME</name>
<reference evidence="2" key="1">
    <citation type="submission" date="2021-10" db="EMBL/GenBank/DDBJ databases">
        <title>Melipona bicolor Genome sequencing and assembly.</title>
        <authorList>
            <person name="Araujo N.S."/>
            <person name="Arias M.C."/>
        </authorList>
    </citation>
    <scope>NUCLEOTIDE SEQUENCE</scope>
    <source>
        <strain evidence="2">USP_2M_L1-L4_2017</strain>
        <tissue evidence="2">Whole body</tissue>
    </source>
</reference>
<gene>
    <name evidence="2" type="ORF">K0M31_016482</name>
</gene>
<evidence type="ECO:0000313" key="3">
    <source>
        <dbReference type="Proteomes" id="UP001177670"/>
    </source>
</evidence>
<proteinExistence type="predicted"/>
<feature type="region of interest" description="Disordered" evidence="1">
    <location>
        <begin position="48"/>
        <end position="73"/>
    </location>
</feature>
<sequence length="159" mass="17723">MRKSVLAEGEEGLKRREAFVVLNVTELVNEERRTTIPNNRAAFISAKGSEAFPTRGPNDRLVPATGESRPNKSGLIESLLSETALNTREINPDDPWRGTRSLIGSRSVVTVERWGDGADIWEHHVVIAVSHSAETTEKDRAEEREKQKAREPLTGQPQE</sequence>
<accession>A0AA40KTM7</accession>
<dbReference type="Proteomes" id="UP001177670">
    <property type="component" value="Unassembled WGS sequence"/>
</dbReference>
<organism evidence="2 3">
    <name type="scientific">Melipona bicolor</name>
    <dbReference type="NCBI Taxonomy" id="60889"/>
    <lineage>
        <taxon>Eukaryota</taxon>
        <taxon>Metazoa</taxon>
        <taxon>Ecdysozoa</taxon>
        <taxon>Arthropoda</taxon>
        <taxon>Hexapoda</taxon>
        <taxon>Insecta</taxon>
        <taxon>Pterygota</taxon>
        <taxon>Neoptera</taxon>
        <taxon>Endopterygota</taxon>
        <taxon>Hymenoptera</taxon>
        <taxon>Apocrita</taxon>
        <taxon>Aculeata</taxon>
        <taxon>Apoidea</taxon>
        <taxon>Anthophila</taxon>
        <taxon>Apidae</taxon>
        <taxon>Melipona</taxon>
    </lineage>
</organism>
<comment type="caution">
    <text evidence="2">The sequence shown here is derived from an EMBL/GenBank/DDBJ whole genome shotgun (WGS) entry which is preliminary data.</text>
</comment>
<keyword evidence="3" id="KW-1185">Reference proteome</keyword>
<dbReference type="AlphaFoldDB" id="A0AA40KTM7"/>
<protein>
    <submittedName>
        <fullName evidence="2">Uncharacterized protein</fullName>
    </submittedName>
</protein>
<evidence type="ECO:0000313" key="2">
    <source>
        <dbReference type="EMBL" id="KAK1132374.1"/>
    </source>
</evidence>
<evidence type="ECO:0000256" key="1">
    <source>
        <dbReference type="SAM" id="MobiDB-lite"/>
    </source>
</evidence>
<dbReference type="EMBL" id="JAHYIQ010000005">
    <property type="protein sequence ID" value="KAK1132374.1"/>
    <property type="molecule type" value="Genomic_DNA"/>
</dbReference>
<feature type="non-terminal residue" evidence="2">
    <location>
        <position position="159"/>
    </location>
</feature>
<feature type="region of interest" description="Disordered" evidence="1">
    <location>
        <begin position="130"/>
        <end position="159"/>
    </location>
</feature>